<evidence type="ECO:0000313" key="2">
    <source>
        <dbReference type="EMBL" id="MDP2538418.1"/>
    </source>
</evidence>
<dbReference type="Proteomes" id="UP001240777">
    <property type="component" value="Unassembled WGS sequence"/>
</dbReference>
<comment type="caution">
    <text evidence="2">The sequence shown here is derived from an EMBL/GenBank/DDBJ whole genome shotgun (WGS) entry which is preliminary data.</text>
</comment>
<dbReference type="Gene3D" id="3.30.420.40">
    <property type="match status" value="1"/>
</dbReference>
<organism evidence="2 3">
    <name type="scientific">Helicobacter cappadocius</name>
    <dbReference type="NCBI Taxonomy" id="3063998"/>
    <lineage>
        <taxon>Bacteria</taxon>
        <taxon>Pseudomonadati</taxon>
        <taxon>Campylobacterota</taxon>
        <taxon>Epsilonproteobacteria</taxon>
        <taxon>Campylobacterales</taxon>
        <taxon>Helicobacteraceae</taxon>
        <taxon>Helicobacter</taxon>
    </lineage>
</organism>
<dbReference type="AlphaFoldDB" id="A0AA90T4K6"/>
<reference evidence="1 3" key="3">
    <citation type="journal article" date="2024" name="Syst. Appl. Microbiol.">
        <title>Helicobacter cappadocius sp. nov., from lizards: The first psychrotrophic Helicobacter species.</title>
        <authorList>
            <person name="Aydin F."/>
            <person name="Tarhane S."/>
            <person name="Karakaya E."/>
            <person name="Abay S."/>
            <person name="Kayman T."/>
            <person name="Guran O."/>
            <person name="Bozkurt E."/>
            <person name="Uzum N."/>
            <person name="Avci A."/>
            <person name="Olgun K."/>
            <person name="Jablonski D."/>
            <person name="Guran C."/>
            <person name="Burcin Saticioglu I."/>
        </authorList>
    </citation>
    <scope>NUCLEOTIDE SEQUENCE [LARGE SCALE GENOMIC DNA]</scope>
    <source>
        <strain evidence="1">Faydin-H75</strain>
        <strain evidence="3">faydin-H76</strain>
    </source>
</reference>
<proteinExistence type="predicted"/>
<dbReference type="Proteomes" id="UP001177258">
    <property type="component" value="Unassembled WGS sequence"/>
</dbReference>
<dbReference type="RefSeq" id="WP_305516390.1">
    <property type="nucleotide sequence ID" value="NZ_JAUPEV010000001.1"/>
</dbReference>
<sequence>MIFEFVFSASKAISCNNGFISILHTKAQNRALRFADKFQNSQNNTLYSFFIDCDPKDALDFADEISKTLPSSIWFNFIELKNPENPGIKKWHKVSTRSVDFLDVLTTKDILDSQSSKFCDVFKWVKSIEFLGKPIDDVFSLKHSLKDIATRLKNAESVNIKTSRGIKELSINSKTSDVMFWDISNLFTYMRVDRIQSEVLASYEKPKMKLCPKEVFTPSLLQSEENFELKASLPFDLVLSLLGIFALELEIGYVFLKDVKKSQICLSYECYNIAKEQEIVVSKDGIIIDTTISKKSKSILDIIDKHFEDEIPKKNTHSDELNGYSKKSTPPLNHQKLIVFLSKTHPTNILIKDDKNIKSLFPIQYDNNPKNILDNIKKNYKSGDKLIANFEKTFPNLFSAINSLSDNPSETNNLIDIFSSASYILGYTSEFNTKNEKILNNAKKFLRDKGPRIDFKLQKIGDEVCLDYPKILRSSMSFRIAGLDEATLSYGFVDSMAEFLGNFVRDATMNFNIKRILICGNMLDEKIFLDKILHYLPKNIDLMLPKEGYIDYKS</sequence>
<evidence type="ECO:0000313" key="4">
    <source>
        <dbReference type="Proteomes" id="UP001240777"/>
    </source>
</evidence>
<evidence type="ECO:0000313" key="1">
    <source>
        <dbReference type="EMBL" id="MDO7252551.1"/>
    </source>
</evidence>
<dbReference type="EMBL" id="JAUYZK010000001">
    <property type="protein sequence ID" value="MDP2538418.1"/>
    <property type="molecule type" value="Genomic_DNA"/>
</dbReference>
<dbReference type="EMBL" id="JAUPEV010000001">
    <property type="protein sequence ID" value="MDO7252551.1"/>
    <property type="molecule type" value="Genomic_DNA"/>
</dbReference>
<reference evidence="2 4" key="1">
    <citation type="submission" date="2023-07" db="EMBL/GenBank/DDBJ databases">
        <title>Unpublished Manusciprt.</title>
        <authorList>
            <person name="Aydin F."/>
            <person name="Tarhane S."/>
            <person name="Saticioglu I.B."/>
            <person name="Karakaya E."/>
            <person name="Abay S."/>
            <person name="Guran O."/>
            <person name="Bozkurt E."/>
            <person name="Uzum N."/>
            <person name="Olgun K."/>
            <person name="Jablonski D."/>
        </authorList>
    </citation>
    <scope>NUCLEOTIDE SEQUENCE</scope>
    <source>
        <strain evidence="4">faydin-H75</strain>
        <strain evidence="2">Faydin-H76</strain>
    </source>
</reference>
<reference evidence="1" key="2">
    <citation type="submission" date="2023-07" db="EMBL/GenBank/DDBJ databases">
        <authorList>
            <person name="Aydin F."/>
            <person name="Tarhane S."/>
            <person name="Saticioglu I.B."/>
            <person name="Karakaya E."/>
            <person name="Abay S."/>
            <person name="Guran O."/>
            <person name="Bozkurt E."/>
            <person name="Uzum N."/>
            <person name="Olgun K."/>
            <person name="Jablonski D."/>
        </authorList>
    </citation>
    <scope>NUCLEOTIDE SEQUENCE</scope>
    <source>
        <strain evidence="1">Faydin-H75</strain>
    </source>
</reference>
<evidence type="ECO:0000313" key="3">
    <source>
        <dbReference type="Proteomes" id="UP001177258"/>
    </source>
</evidence>
<evidence type="ECO:0008006" key="5">
    <source>
        <dbReference type="Google" id="ProtNLM"/>
    </source>
</evidence>
<keyword evidence="4" id="KW-1185">Reference proteome</keyword>
<name>A0AA90T4K6_9HELI</name>
<gene>
    <name evidence="1" type="ORF">Q5I04_01275</name>
    <name evidence="2" type="ORF">Q5I06_01275</name>
</gene>
<accession>A0AA90T4K6</accession>
<protein>
    <recommendedName>
        <fullName evidence="5">Protein hydE</fullName>
    </recommendedName>
</protein>